<accession>A0ABT3G1Q9</accession>
<dbReference type="InterPro" id="IPR013320">
    <property type="entry name" value="ConA-like_dom_sf"/>
</dbReference>
<keyword evidence="4" id="KW-1185">Reference proteome</keyword>
<keyword evidence="1" id="KW-0732">Signal</keyword>
<sequence length="236" mass="26574">MDGSRLRFVLKLAAYFALFVLPLTAAEPPAISVPPCCSGNSRSTAMELDLFADPGKWSFSNESTWKWAGEGTERVLQLIAQTGAKPKYRSPFNLAWCGGKEWKDFTLTAEVRLTKFDAGNNDLCIAFARAEETRFYYAHLGENADEPHHQIHLVDNADRKPITSFRTEGTPWKEGEWHRVKIIRNSGTGDIGVWFDDMDKPVLTAQDKTLEWGQIGLGSFDDLGEFRNVRIRGTSR</sequence>
<protein>
    <submittedName>
        <fullName evidence="3">DUF1080 domain-containing protein</fullName>
    </submittedName>
</protein>
<dbReference type="Proteomes" id="UP001165653">
    <property type="component" value="Unassembled WGS sequence"/>
</dbReference>
<proteinExistence type="predicted"/>
<evidence type="ECO:0000313" key="3">
    <source>
        <dbReference type="EMBL" id="MCW1913509.1"/>
    </source>
</evidence>
<feature type="signal peptide" evidence="1">
    <location>
        <begin position="1"/>
        <end position="25"/>
    </location>
</feature>
<reference evidence="3" key="1">
    <citation type="submission" date="2022-10" db="EMBL/GenBank/DDBJ databases">
        <title>Luteolibacter sp. GHJ8, whole genome shotgun sequencing project.</title>
        <authorList>
            <person name="Zhao G."/>
            <person name="Shen L."/>
        </authorList>
    </citation>
    <scope>NUCLEOTIDE SEQUENCE</scope>
    <source>
        <strain evidence="3">GHJ8</strain>
    </source>
</reference>
<dbReference type="SUPFAM" id="SSF49899">
    <property type="entry name" value="Concanavalin A-like lectins/glucanases"/>
    <property type="match status" value="1"/>
</dbReference>
<dbReference type="Gene3D" id="2.60.120.560">
    <property type="entry name" value="Exo-inulinase, domain 1"/>
    <property type="match status" value="1"/>
</dbReference>
<organism evidence="3 4">
    <name type="scientific">Luteolibacter rhizosphaerae</name>
    <dbReference type="NCBI Taxonomy" id="2989719"/>
    <lineage>
        <taxon>Bacteria</taxon>
        <taxon>Pseudomonadati</taxon>
        <taxon>Verrucomicrobiota</taxon>
        <taxon>Verrucomicrobiia</taxon>
        <taxon>Verrucomicrobiales</taxon>
        <taxon>Verrucomicrobiaceae</taxon>
        <taxon>Luteolibacter</taxon>
    </lineage>
</organism>
<dbReference type="InterPro" id="IPR010496">
    <property type="entry name" value="AL/BT2_dom"/>
</dbReference>
<evidence type="ECO:0000259" key="2">
    <source>
        <dbReference type="Pfam" id="PF06439"/>
    </source>
</evidence>
<gene>
    <name evidence="3" type="ORF">OJ996_07985</name>
</gene>
<name>A0ABT3G1Q9_9BACT</name>
<feature type="chain" id="PRO_5046192275" evidence="1">
    <location>
        <begin position="26"/>
        <end position="236"/>
    </location>
</feature>
<dbReference type="Pfam" id="PF06439">
    <property type="entry name" value="3keto-disac_hyd"/>
    <property type="match status" value="1"/>
</dbReference>
<evidence type="ECO:0000313" key="4">
    <source>
        <dbReference type="Proteomes" id="UP001165653"/>
    </source>
</evidence>
<feature type="domain" description="3-keto-alpha-glucoside-1,2-lyase/3-keto-2-hydroxy-glucal hydratase" evidence="2">
    <location>
        <begin position="99"/>
        <end position="232"/>
    </location>
</feature>
<dbReference type="RefSeq" id="WP_264513010.1">
    <property type="nucleotide sequence ID" value="NZ_JAPDDR010000003.1"/>
</dbReference>
<comment type="caution">
    <text evidence="3">The sequence shown here is derived from an EMBL/GenBank/DDBJ whole genome shotgun (WGS) entry which is preliminary data.</text>
</comment>
<evidence type="ECO:0000256" key="1">
    <source>
        <dbReference type="SAM" id="SignalP"/>
    </source>
</evidence>
<dbReference type="EMBL" id="JAPDDR010000003">
    <property type="protein sequence ID" value="MCW1913509.1"/>
    <property type="molecule type" value="Genomic_DNA"/>
</dbReference>